<dbReference type="PANTHER" id="PTHR16320">
    <property type="entry name" value="SPHINGOMYELINASE FAMILY MEMBER"/>
    <property type="match status" value="1"/>
</dbReference>
<evidence type="ECO:0000256" key="3">
    <source>
        <dbReference type="ARBA" id="ARBA00022801"/>
    </source>
</evidence>
<dbReference type="Proteomes" id="UP000533598">
    <property type="component" value="Unassembled WGS sequence"/>
</dbReference>
<dbReference type="PANTHER" id="PTHR16320:SF23">
    <property type="entry name" value="SPHINGOMYELINASE C 1"/>
    <property type="match status" value="1"/>
</dbReference>
<keyword evidence="8" id="KW-1185">Reference proteome</keyword>
<feature type="signal peptide" evidence="5">
    <location>
        <begin position="1"/>
        <end position="25"/>
    </location>
</feature>
<evidence type="ECO:0000256" key="1">
    <source>
        <dbReference type="ARBA" id="ARBA00006335"/>
    </source>
</evidence>
<name>A0A7W7FSH0_9PSEU</name>
<feature type="domain" description="Endonuclease/exonuclease/phosphatase" evidence="6">
    <location>
        <begin position="55"/>
        <end position="309"/>
    </location>
</feature>
<evidence type="ECO:0000256" key="2">
    <source>
        <dbReference type="ARBA" id="ARBA00022729"/>
    </source>
</evidence>
<dbReference type="CDD" id="cd09078">
    <property type="entry name" value="nSMase"/>
    <property type="match status" value="1"/>
</dbReference>
<dbReference type="EC" id="3.1.4.12" evidence="7"/>
<dbReference type="Gene3D" id="3.60.10.10">
    <property type="entry name" value="Endonuclease/exonuclease/phosphatase"/>
    <property type="match status" value="1"/>
</dbReference>
<evidence type="ECO:0000259" key="6">
    <source>
        <dbReference type="Pfam" id="PF03372"/>
    </source>
</evidence>
<evidence type="ECO:0000256" key="4">
    <source>
        <dbReference type="SAM" id="MobiDB-lite"/>
    </source>
</evidence>
<dbReference type="RefSeq" id="WP_185002022.1">
    <property type="nucleotide sequence ID" value="NZ_BAAAUI010000016.1"/>
</dbReference>
<dbReference type="GO" id="GO:0005576">
    <property type="term" value="C:extracellular region"/>
    <property type="evidence" value="ECO:0007669"/>
    <property type="project" value="InterPro"/>
</dbReference>
<keyword evidence="2 5" id="KW-0732">Signal</keyword>
<evidence type="ECO:0000256" key="5">
    <source>
        <dbReference type="SAM" id="SignalP"/>
    </source>
</evidence>
<gene>
    <name evidence="7" type="ORF">HNR67_002280</name>
</gene>
<dbReference type="NCBIfam" id="TIGR03395">
    <property type="entry name" value="sphingomy"/>
    <property type="match status" value="1"/>
</dbReference>
<sequence length="317" mass="34891">MRTRTLLTFLLVLGATALLTPVAQAQQQFPRVASHNVFLFSKLIYPNWGQDHRADLIKTQGVLANQDVVVLQEAFDNTASDRLFTNLSDTYPHRTPVVGRSKAGWDVTRGDYTDLYPEDGGVAILSRWPITERVQHVYKPKCGTDGFSAKGFAYVRISSPGGPVHVLGTHLQADDGGCNGNAPAIRAGQLAEMAAYIRSRNIPASEPVIVAGDLNVDRGTSEYTSALGTLNARNPERVTGHPYSYDPQTNSIAKERDASSPRQQLDHILLLNGHAGPVNWVNETREIHSPKWTVESWGKKYTYSDYSDHYPVFASAS</sequence>
<protein>
    <submittedName>
        <fullName evidence="7">Sphingomyelin phosphodiesterase</fullName>
        <ecNumber evidence="7">3.1.4.12</ecNumber>
    </submittedName>
</protein>
<dbReference type="EMBL" id="JACHMH010000001">
    <property type="protein sequence ID" value="MBB4676162.1"/>
    <property type="molecule type" value="Genomic_DNA"/>
</dbReference>
<feature type="region of interest" description="Disordered" evidence="4">
    <location>
        <begin position="233"/>
        <end position="259"/>
    </location>
</feature>
<proteinExistence type="inferred from homology"/>
<organism evidence="7 8">
    <name type="scientific">Crossiella cryophila</name>
    <dbReference type="NCBI Taxonomy" id="43355"/>
    <lineage>
        <taxon>Bacteria</taxon>
        <taxon>Bacillati</taxon>
        <taxon>Actinomycetota</taxon>
        <taxon>Actinomycetes</taxon>
        <taxon>Pseudonocardiales</taxon>
        <taxon>Pseudonocardiaceae</taxon>
        <taxon>Crossiella</taxon>
    </lineage>
</organism>
<accession>A0A7W7FSH0</accession>
<dbReference type="GO" id="GO:0004767">
    <property type="term" value="F:sphingomyelin phosphodiesterase activity"/>
    <property type="evidence" value="ECO:0007669"/>
    <property type="project" value="UniProtKB-EC"/>
</dbReference>
<dbReference type="InterPro" id="IPR036691">
    <property type="entry name" value="Endo/exonu/phosph_ase_sf"/>
</dbReference>
<comment type="caution">
    <text evidence="7">The sequence shown here is derived from an EMBL/GenBank/DDBJ whole genome shotgun (WGS) entry which is preliminary data.</text>
</comment>
<keyword evidence="3 7" id="KW-0378">Hydrolase</keyword>
<dbReference type="InterPro" id="IPR038772">
    <property type="entry name" value="Sph/SMPD2-like"/>
</dbReference>
<feature type="chain" id="PRO_5031080508" evidence="5">
    <location>
        <begin position="26"/>
        <end position="317"/>
    </location>
</feature>
<evidence type="ECO:0000313" key="7">
    <source>
        <dbReference type="EMBL" id="MBB4676162.1"/>
    </source>
</evidence>
<evidence type="ECO:0000313" key="8">
    <source>
        <dbReference type="Proteomes" id="UP000533598"/>
    </source>
</evidence>
<dbReference type="InterPro" id="IPR005135">
    <property type="entry name" value="Endo/exonuclease/phosphatase"/>
</dbReference>
<comment type="similarity">
    <text evidence="1">Belongs to the neutral sphingomyelinase family.</text>
</comment>
<dbReference type="SUPFAM" id="SSF56219">
    <property type="entry name" value="DNase I-like"/>
    <property type="match status" value="1"/>
</dbReference>
<dbReference type="InterPro" id="IPR017766">
    <property type="entry name" value="Sphingomyelinase/PLipase_C"/>
</dbReference>
<reference evidence="7 8" key="1">
    <citation type="submission" date="2020-08" db="EMBL/GenBank/DDBJ databases">
        <title>Sequencing the genomes of 1000 actinobacteria strains.</title>
        <authorList>
            <person name="Klenk H.-P."/>
        </authorList>
    </citation>
    <scope>NUCLEOTIDE SEQUENCE [LARGE SCALE GENOMIC DNA]</scope>
    <source>
        <strain evidence="7 8">DSM 44230</strain>
    </source>
</reference>
<dbReference type="Pfam" id="PF03372">
    <property type="entry name" value="Exo_endo_phos"/>
    <property type="match status" value="1"/>
</dbReference>
<dbReference type="AlphaFoldDB" id="A0A7W7FSH0"/>